<dbReference type="Proteomes" id="UP000620104">
    <property type="component" value="Unassembled WGS sequence"/>
</dbReference>
<dbReference type="AlphaFoldDB" id="A0A8H3TXY0"/>
<keyword evidence="3" id="KW-1185">Reference proteome</keyword>
<reference evidence="2" key="1">
    <citation type="submission" date="2020-07" db="EMBL/GenBank/DDBJ databases">
        <title>Draft Genome Sequence of a Deep-Sea Yeast, Naganishia (Cryptococcus) liquefaciens strain N6.</title>
        <authorList>
            <person name="Han Y.W."/>
            <person name="Kajitani R."/>
            <person name="Morimoto H."/>
            <person name="Parhat M."/>
            <person name="Tsubouchi H."/>
            <person name="Bakenova O."/>
            <person name="Ogata M."/>
            <person name="Argunhan B."/>
            <person name="Aoki R."/>
            <person name="Kajiwara S."/>
            <person name="Itoh T."/>
            <person name="Iwasaki H."/>
        </authorList>
    </citation>
    <scope>NUCLEOTIDE SEQUENCE</scope>
    <source>
        <strain evidence="2">N6</strain>
    </source>
</reference>
<name>A0A8H3TXY0_9TREE</name>
<proteinExistence type="predicted"/>
<feature type="compositionally biased region" description="Low complexity" evidence="1">
    <location>
        <begin position="20"/>
        <end position="38"/>
    </location>
</feature>
<organism evidence="2 3">
    <name type="scientific">Naganishia liquefaciens</name>
    <dbReference type="NCBI Taxonomy" id="104408"/>
    <lineage>
        <taxon>Eukaryota</taxon>
        <taxon>Fungi</taxon>
        <taxon>Dikarya</taxon>
        <taxon>Basidiomycota</taxon>
        <taxon>Agaricomycotina</taxon>
        <taxon>Tremellomycetes</taxon>
        <taxon>Filobasidiales</taxon>
        <taxon>Filobasidiaceae</taxon>
        <taxon>Naganishia</taxon>
    </lineage>
</organism>
<comment type="caution">
    <text evidence="2">The sequence shown here is derived from an EMBL/GenBank/DDBJ whole genome shotgun (WGS) entry which is preliminary data.</text>
</comment>
<feature type="region of interest" description="Disordered" evidence="1">
    <location>
        <begin position="10"/>
        <end position="46"/>
    </location>
</feature>
<evidence type="ECO:0000313" key="2">
    <source>
        <dbReference type="EMBL" id="GHJ88878.1"/>
    </source>
</evidence>
<protein>
    <submittedName>
        <fullName evidence="2">Uncharacterized protein</fullName>
    </submittedName>
</protein>
<evidence type="ECO:0000256" key="1">
    <source>
        <dbReference type="SAM" id="MobiDB-lite"/>
    </source>
</evidence>
<accession>A0A8H3TXY0</accession>
<gene>
    <name evidence="2" type="ORF">NliqN6_5280</name>
</gene>
<evidence type="ECO:0000313" key="3">
    <source>
        <dbReference type="Proteomes" id="UP000620104"/>
    </source>
</evidence>
<dbReference type="EMBL" id="BLZA01000032">
    <property type="protein sequence ID" value="GHJ88878.1"/>
    <property type="molecule type" value="Genomic_DNA"/>
</dbReference>
<sequence length="166" mass="18480">MYTDTCHFPAQPNFMRRTDSNSSIGSSSSRSSRTPTDSIFHRDDEDFGGEPGLVMEDLAEAIKTLLMDDKPLLDMDNACLQIRMTKEEVKRLTEVLSEDSDLEVTQAKSLLARHLPGTVSYNVALASALNIGRVPAWSDSCRFSLHEFSKPAPRFTASEYADDQTL</sequence>